<dbReference type="Pfam" id="PF08448">
    <property type="entry name" value="PAS_4"/>
    <property type="match status" value="1"/>
</dbReference>
<dbReference type="SUPFAM" id="SSF55785">
    <property type="entry name" value="PYP-like sensor domain (PAS domain)"/>
    <property type="match status" value="1"/>
</dbReference>
<proteinExistence type="predicted"/>
<feature type="domain" description="Histidine kinase" evidence="6">
    <location>
        <begin position="307"/>
        <end position="528"/>
    </location>
</feature>
<comment type="catalytic activity">
    <reaction evidence="1">
        <text>ATP + protein L-histidine = ADP + protein N-phospho-L-histidine.</text>
        <dbReference type="EC" id="2.7.13.3"/>
    </reaction>
</comment>
<dbReference type="PRINTS" id="PR00344">
    <property type="entry name" value="BCTRLSENSOR"/>
</dbReference>
<dbReference type="PANTHER" id="PTHR45339:SF5">
    <property type="entry name" value="HISTIDINE KINASE"/>
    <property type="match status" value="1"/>
</dbReference>
<dbReference type="InterPro" id="IPR036890">
    <property type="entry name" value="HATPase_C_sf"/>
</dbReference>
<dbReference type="Proteomes" id="UP001148313">
    <property type="component" value="Unassembled WGS sequence"/>
</dbReference>
<reference evidence="8" key="1">
    <citation type="submission" date="2022-11" db="EMBL/GenBank/DDBJ databases">
        <title>Hoeflea poritis sp. nov., isolated from scleractinian coral Porites lutea.</title>
        <authorList>
            <person name="Zhang G."/>
            <person name="Wei Q."/>
            <person name="Cai L."/>
        </authorList>
    </citation>
    <scope>NUCLEOTIDE SEQUENCE</scope>
    <source>
        <strain evidence="8">E7-10</strain>
    </source>
</reference>
<evidence type="ECO:0000256" key="3">
    <source>
        <dbReference type="ARBA" id="ARBA00022553"/>
    </source>
</evidence>
<dbReference type="PROSITE" id="PS50110">
    <property type="entry name" value="RESPONSE_REGULATORY"/>
    <property type="match status" value="1"/>
</dbReference>
<dbReference type="PANTHER" id="PTHR45339">
    <property type="entry name" value="HYBRID SIGNAL TRANSDUCTION HISTIDINE KINASE J"/>
    <property type="match status" value="1"/>
</dbReference>
<dbReference type="Gene3D" id="3.30.450.20">
    <property type="entry name" value="PAS domain"/>
    <property type="match status" value="1"/>
</dbReference>
<dbReference type="Gene3D" id="3.40.50.2300">
    <property type="match status" value="1"/>
</dbReference>
<dbReference type="InterPro" id="IPR011006">
    <property type="entry name" value="CheY-like_superfamily"/>
</dbReference>
<dbReference type="EMBL" id="JAPJZH010000006">
    <property type="protein sequence ID" value="MDA4846109.1"/>
    <property type="molecule type" value="Genomic_DNA"/>
</dbReference>
<evidence type="ECO:0000256" key="5">
    <source>
        <dbReference type="SAM" id="MobiDB-lite"/>
    </source>
</evidence>
<dbReference type="Pfam" id="PF00072">
    <property type="entry name" value="Response_reg"/>
    <property type="match status" value="1"/>
</dbReference>
<evidence type="ECO:0000256" key="1">
    <source>
        <dbReference type="ARBA" id="ARBA00000085"/>
    </source>
</evidence>
<keyword evidence="9" id="KW-1185">Reference proteome</keyword>
<evidence type="ECO:0000256" key="4">
    <source>
        <dbReference type="PROSITE-ProRule" id="PRU00169"/>
    </source>
</evidence>
<dbReference type="SUPFAM" id="SSF55874">
    <property type="entry name" value="ATPase domain of HSP90 chaperone/DNA topoisomerase II/histidine kinase"/>
    <property type="match status" value="1"/>
</dbReference>
<dbReference type="InterPro" id="IPR036097">
    <property type="entry name" value="HisK_dim/P_sf"/>
</dbReference>
<dbReference type="CDD" id="cd17546">
    <property type="entry name" value="REC_hyHK_CKI1_RcsC-like"/>
    <property type="match status" value="1"/>
</dbReference>
<evidence type="ECO:0000313" key="8">
    <source>
        <dbReference type="EMBL" id="MDA4846109.1"/>
    </source>
</evidence>
<dbReference type="SMART" id="SM00387">
    <property type="entry name" value="HATPase_c"/>
    <property type="match status" value="1"/>
</dbReference>
<evidence type="ECO:0000313" key="9">
    <source>
        <dbReference type="Proteomes" id="UP001148313"/>
    </source>
</evidence>
<evidence type="ECO:0000259" key="6">
    <source>
        <dbReference type="PROSITE" id="PS50109"/>
    </source>
</evidence>
<dbReference type="InterPro" id="IPR003594">
    <property type="entry name" value="HATPase_dom"/>
</dbReference>
<dbReference type="RefSeq" id="WP_271089828.1">
    <property type="nucleotide sequence ID" value="NZ_JAPJZH010000006.1"/>
</dbReference>
<evidence type="ECO:0000256" key="2">
    <source>
        <dbReference type="ARBA" id="ARBA00012438"/>
    </source>
</evidence>
<dbReference type="InterPro" id="IPR001789">
    <property type="entry name" value="Sig_transdc_resp-reg_receiver"/>
</dbReference>
<feature type="domain" description="Response regulatory" evidence="7">
    <location>
        <begin position="700"/>
        <end position="818"/>
    </location>
</feature>
<dbReference type="Pfam" id="PF00512">
    <property type="entry name" value="HisKA"/>
    <property type="match status" value="1"/>
</dbReference>
<name>A0ABT4VN18_9HYPH</name>
<dbReference type="EC" id="2.7.13.3" evidence="2"/>
<dbReference type="InterPro" id="IPR013656">
    <property type="entry name" value="PAS_4"/>
</dbReference>
<dbReference type="SMART" id="SM00448">
    <property type="entry name" value="REC"/>
    <property type="match status" value="1"/>
</dbReference>
<dbReference type="InterPro" id="IPR005467">
    <property type="entry name" value="His_kinase_dom"/>
</dbReference>
<dbReference type="SUPFAM" id="SSF47384">
    <property type="entry name" value="Homodimeric domain of signal transducing histidine kinase"/>
    <property type="match status" value="1"/>
</dbReference>
<feature type="modified residue" description="4-aspartylphosphate" evidence="4">
    <location>
        <position position="749"/>
    </location>
</feature>
<dbReference type="Gene3D" id="3.30.565.10">
    <property type="entry name" value="Histidine kinase-like ATPase, C-terminal domain"/>
    <property type="match status" value="1"/>
</dbReference>
<comment type="caution">
    <text evidence="8">The sequence shown here is derived from an EMBL/GenBank/DDBJ whole genome shotgun (WGS) entry which is preliminary data.</text>
</comment>
<protein>
    <recommendedName>
        <fullName evidence="2">histidine kinase</fullName>
        <ecNumber evidence="2">2.7.13.3</ecNumber>
    </recommendedName>
</protein>
<accession>A0ABT4VN18</accession>
<keyword evidence="3 4" id="KW-0597">Phosphoprotein</keyword>
<organism evidence="8 9">
    <name type="scientific">Hoeflea poritis</name>
    <dbReference type="NCBI Taxonomy" id="2993659"/>
    <lineage>
        <taxon>Bacteria</taxon>
        <taxon>Pseudomonadati</taxon>
        <taxon>Pseudomonadota</taxon>
        <taxon>Alphaproteobacteria</taxon>
        <taxon>Hyphomicrobiales</taxon>
        <taxon>Rhizobiaceae</taxon>
        <taxon>Hoeflea</taxon>
    </lineage>
</organism>
<dbReference type="Pfam" id="PF02518">
    <property type="entry name" value="HATPase_c"/>
    <property type="match status" value="1"/>
</dbReference>
<dbReference type="SMART" id="SM00388">
    <property type="entry name" value="HisKA"/>
    <property type="match status" value="1"/>
</dbReference>
<evidence type="ECO:0000259" key="7">
    <source>
        <dbReference type="PROSITE" id="PS50110"/>
    </source>
</evidence>
<gene>
    <name evidence="8" type="ORF">OOZ53_12160</name>
</gene>
<dbReference type="InterPro" id="IPR035965">
    <property type="entry name" value="PAS-like_dom_sf"/>
</dbReference>
<feature type="region of interest" description="Disordered" evidence="5">
    <location>
        <begin position="135"/>
        <end position="154"/>
    </location>
</feature>
<dbReference type="CDD" id="cd00082">
    <property type="entry name" value="HisKA"/>
    <property type="match status" value="1"/>
</dbReference>
<dbReference type="InterPro" id="IPR003661">
    <property type="entry name" value="HisK_dim/P_dom"/>
</dbReference>
<dbReference type="InterPro" id="IPR004358">
    <property type="entry name" value="Sig_transdc_His_kin-like_C"/>
</dbReference>
<sequence length="827" mass="89051">MRGGSTGLQGRDFEAVCREIASLAQPAYIKDGDLRYVAVNEAYCALVQASAGQMIGNDTRHAAAPLVGYDRDEKERRALVFGKPQTTIIRHRNDQRQYRASMRPLSDSNGFRYVAGLLEAKQPVRFEGWQDRTVQPNARGAADKRGSQDAGGASIVRLPGAAARPVPDPSSRMLRALDALDSAIAVWDRNHCLVASNQAFRDRYPLVRDWSKGRSLEQMVAEVADSGQIQNAIEDRQTWIDSHLARRIREMGEDEAIRTENGRATLWRGHSTAEGDRIIIGTDISRIAEADKPAAADEAVKPAFFANVAHDIRTPMNGILGMAELLRTSGLDQKQQMFADVITKSAQALLDIFNDVIDYSRSEVGILTLREQSFSLAEVIEDVASIYSARFAEKDLSLHIELDPELSRPLVGDAFRIRQVINNLIGNAIARSDVGQIGVSARRTGGDSGESVIRIAVTDCGPGLSEDKCQSLFDVFSGTADIVSRSGESAGLGLTLCARLVRLMGGHIGIDSSPGTGSEFWFELTLPVADPGGDQRDGLDEYADTRMLFVCAGDVSCDRASKPLSDLPLDCCVAEDAEEGLKVLRAAGHLELPIDMILVCGGQDKNAAVAVAEQLHSSDIGAVPPIILSGSGQPDLDPVGRERLGISAQIESITDAAALRQAIISVLKENNEGTGTSPITAVASVAKEAAVVNRASPTIEILVAEDNEVNQIVFAETLQQLGYAYHIVADGEQVLAAWRKRQPDVILMDVAMPRKNGLEATSAIRAAEIALGTHVPIIGVTAFAVASDQQRCLEAGMDDCMAKPISVAKLGEKLQKWLPRLAAERPA</sequence>
<dbReference type="Gene3D" id="1.10.287.130">
    <property type="match status" value="1"/>
</dbReference>
<dbReference type="SUPFAM" id="SSF52172">
    <property type="entry name" value="CheY-like"/>
    <property type="match status" value="1"/>
</dbReference>
<dbReference type="PROSITE" id="PS50109">
    <property type="entry name" value="HIS_KIN"/>
    <property type="match status" value="1"/>
</dbReference>